<dbReference type="WBParaSite" id="PSAMB.scaffold103size79677.g1895.t1">
    <property type="protein sequence ID" value="PSAMB.scaffold103size79677.g1895.t1"/>
    <property type="gene ID" value="PSAMB.scaffold103size79677.g1895"/>
</dbReference>
<organism evidence="2 3">
    <name type="scientific">Plectus sambesii</name>
    <dbReference type="NCBI Taxonomy" id="2011161"/>
    <lineage>
        <taxon>Eukaryota</taxon>
        <taxon>Metazoa</taxon>
        <taxon>Ecdysozoa</taxon>
        <taxon>Nematoda</taxon>
        <taxon>Chromadorea</taxon>
        <taxon>Plectida</taxon>
        <taxon>Plectina</taxon>
        <taxon>Plectoidea</taxon>
        <taxon>Plectidae</taxon>
        <taxon>Plectus</taxon>
    </lineage>
</organism>
<feature type="region of interest" description="Disordered" evidence="1">
    <location>
        <begin position="1"/>
        <end position="20"/>
    </location>
</feature>
<protein>
    <submittedName>
        <fullName evidence="3">Uncharacterized protein</fullName>
    </submittedName>
</protein>
<feature type="region of interest" description="Disordered" evidence="1">
    <location>
        <begin position="85"/>
        <end position="105"/>
    </location>
</feature>
<sequence length="105" mass="11636">MSLSLAVRDSNGDGAGVQWNKRAKTLPNRRCIGPDGQTSAQCPVCGPSESGQRDSSWRRQCRRAKVFNFLRLNSEPVLPFFRATGQPPRNVATRRPSADPRIILT</sequence>
<accession>A0A914UJU2</accession>
<dbReference type="Proteomes" id="UP000887566">
    <property type="component" value="Unplaced"/>
</dbReference>
<name>A0A914UJU2_9BILA</name>
<feature type="region of interest" description="Disordered" evidence="1">
    <location>
        <begin position="37"/>
        <end position="57"/>
    </location>
</feature>
<proteinExistence type="predicted"/>
<keyword evidence="2" id="KW-1185">Reference proteome</keyword>
<evidence type="ECO:0000256" key="1">
    <source>
        <dbReference type="SAM" id="MobiDB-lite"/>
    </source>
</evidence>
<evidence type="ECO:0000313" key="2">
    <source>
        <dbReference type="Proteomes" id="UP000887566"/>
    </source>
</evidence>
<reference evidence="3" key="1">
    <citation type="submission" date="2022-11" db="UniProtKB">
        <authorList>
            <consortium name="WormBaseParasite"/>
        </authorList>
    </citation>
    <scope>IDENTIFICATION</scope>
</reference>
<evidence type="ECO:0000313" key="3">
    <source>
        <dbReference type="WBParaSite" id="PSAMB.scaffold103size79677.g1895.t1"/>
    </source>
</evidence>
<dbReference type="AlphaFoldDB" id="A0A914UJU2"/>